<dbReference type="Proteomes" id="UP000284219">
    <property type="component" value="Unassembled WGS sequence"/>
</dbReference>
<dbReference type="EMBL" id="MCHY01000009">
    <property type="protein sequence ID" value="RKD22569.1"/>
    <property type="molecule type" value="Genomic_DNA"/>
</dbReference>
<dbReference type="AlphaFoldDB" id="A0A419SFL0"/>
<proteinExistence type="predicted"/>
<keyword evidence="2" id="KW-1185">Reference proteome</keyword>
<dbReference type="OrthoDB" id="2940686at2"/>
<accession>A0A419SFL0</accession>
<protein>
    <submittedName>
        <fullName evidence="1">Uncharacterized protein</fullName>
    </submittedName>
</protein>
<name>A0A419SFL0_9BACL</name>
<sequence length="77" mass="9164">MLSKEEIEKLLIYFDGYGSPFDETIKQLVEENERLRKELRFYADENNYKENVLDQWRPVVPINEDGGERARKALEGK</sequence>
<organism evidence="1 2">
    <name type="scientific">Ammoniphilus oxalaticus</name>
    <dbReference type="NCBI Taxonomy" id="66863"/>
    <lineage>
        <taxon>Bacteria</taxon>
        <taxon>Bacillati</taxon>
        <taxon>Bacillota</taxon>
        <taxon>Bacilli</taxon>
        <taxon>Bacillales</taxon>
        <taxon>Paenibacillaceae</taxon>
        <taxon>Aneurinibacillus group</taxon>
        <taxon>Ammoniphilus</taxon>
    </lineage>
</organism>
<comment type="caution">
    <text evidence="1">The sequence shown here is derived from an EMBL/GenBank/DDBJ whole genome shotgun (WGS) entry which is preliminary data.</text>
</comment>
<reference evidence="1 2" key="1">
    <citation type="submission" date="2016-08" db="EMBL/GenBank/DDBJ databases">
        <title>Novel Firmicute Genomes.</title>
        <authorList>
            <person name="Poppleton D.I."/>
            <person name="Gribaldo S."/>
        </authorList>
    </citation>
    <scope>NUCLEOTIDE SEQUENCE [LARGE SCALE GENOMIC DNA]</scope>
    <source>
        <strain evidence="1 2">RAOx-1</strain>
    </source>
</reference>
<dbReference type="RefSeq" id="WP_120190041.1">
    <property type="nucleotide sequence ID" value="NZ_MCHY01000009.1"/>
</dbReference>
<evidence type="ECO:0000313" key="2">
    <source>
        <dbReference type="Proteomes" id="UP000284219"/>
    </source>
</evidence>
<gene>
    <name evidence="1" type="ORF">BEP19_09925</name>
</gene>
<evidence type="ECO:0000313" key="1">
    <source>
        <dbReference type="EMBL" id="RKD22569.1"/>
    </source>
</evidence>